<protein>
    <submittedName>
        <fullName evidence="1">Uncharacterized protein</fullName>
    </submittedName>
</protein>
<dbReference type="Proteomes" id="UP000251960">
    <property type="component" value="Unassembled WGS sequence"/>
</dbReference>
<reference evidence="1 2" key="1">
    <citation type="journal article" date="2018" name="Nat. Genet.">
        <title>Extensive intraspecific gene order and gene structural variations between Mo17 and other maize genomes.</title>
        <authorList>
            <person name="Sun S."/>
            <person name="Zhou Y."/>
            <person name="Chen J."/>
            <person name="Shi J."/>
            <person name="Zhao H."/>
            <person name="Zhao H."/>
            <person name="Song W."/>
            <person name="Zhang M."/>
            <person name="Cui Y."/>
            <person name="Dong X."/>
            <person name="Liu H."/>
            <person name="Ma X."/>
            <person name="Jiao Y."/>
            <person name="Wang B."/>
            <person name="Wei X."/>
            <person name="Stein J.C."/>
            <person name="Glaubitz J.C."/>
            <person name="Lu F."/>
            <person name="Yu G."/>
            <person name="Liang C."/>
            <person name="Fengler K."/>
            <person name="Li B."/>
            <person name="Rafalski A."/>
            <person name="Schnable P.S."/>
            <person name="Ware D.H."/>
            <person name="Buckler E.S."/>
            <person name="Lai J."/>
        </authorList>
    </citation>
    <scope>NUCLEOTIDE SEQUENCE [LARGE SCALE GENOMIC DNA]</scope>
    <source>
        <strain evidence="2">cv. Missouri 17</strain>
        <tissue evidence="1">Seedling</tissue>
    </source>
</reference>
<sequence>MNFETRSDLLERR</sequence>
<name>A0A3L6D7E2_MAIZE</name>
<accession>A0A3L6D7E2</accession>
<evidence type="ECO:0000313" key="2">
    <source>
        <dbReference type="Proteomes" id="UP000251960"/>
    </source>
</evidence>
<comment type="caution">
    <text evidence="1">The sequence shown here is derived from an EMBL/GenBank/DDBJ whole genome shotgun (WGS) entry which is preliminary data.</text>
</comment>
<evidence type="ECO:0000313" key="1">
    <source>
        <dbReference type="EMBL" id="PWZ04474.1"/>
    </source>
</evidence>
<organism evidence="1 2">
    <name type="scientific">Zea mays</name>
    <name type="common">Maize</name>
    <dbReference type="NCBI Taxonomy" id="4577"/>
    <lineage>
        <taxon>Eukaryota</taxon>
        <taxon>Viridiplantae</taxon>
        <taxon>Streptophyta</taxon>
        <taxon>Embryophyta</taxon>
        <taxon>Tracheophyta</taxon>
        <taxon>Spermatophyta</taxon>
        <taxon>Magnoliopsida</taxon>
        <taxon>Liliopsida</taxon>
        <taxon>Poales</taxon>
        <taxon>Poaceae</taxon>
        <taxon>PACMAD clade</taxon>
        <taxon>Panicoideae</taxon>
        <taxon>Andropogonodae</taxon>
        <taxon>Andropogoneae</taxon>
        <taxon>Tripsacinae</taxon>
        <taxon>Zea</taxon>
    </lineage>
</organism>
<proteinExistence type="predicted"/>
<dbReference type="EMBL" id="NCVQ01000229">
    <property type="protein sequence ID" value="PWZ04474.1"/>
    <property type="molecule type" value="Genomic_DNA"/>
</dbReference>
<gene>
    <name evidence="1" type="ORF">Zm00014a_008493</name>
</gene>